<dbReference type="PROSITE" id="PS50181">
    <property type="entry name" value="FBOX"/>
    <property type="match status" value="1"/>
</dbReference>
<name>A0A9R1UYH2_LACSA</name>
<dbReference type="Proteomes" id="UP000235145">
    <property type="component" value="Unassembled WGS sequence"/>
</dbReference>
<dbReference type="Gene3D" id="1.20.1280.50">
    <property type="match status" value="1"/>
</dbReference>
<evidence type="ECO:0000313" key="2">
    <source>
        <dbReference type="EMBL" id="KAJ0195026.1"/>
    </source>
</evidence>
<organism evidence="2 3">
    <name type="scientific">Lactuca sativa</name>
    <name type="common">Garden lettuce</name>
    <dbReference type="NCBI Taxonomy" id="4236"/>
    <lineage>
        <taxon>Eukaryota</taxon>
        <taxon>Viridiplantae</taxon>
        <taxon>Streptophyta</taxon>
        <taxon>Embryophyta</taxon>
        <taxon>Tracheophyta</taxon>
        <taxon>Spermatophyta</taxon>
        <taxon>Magnoliopsida</taxon>
        <taxon>eudicotyledons</taxon>
        <taxon>Gunneridae</taxon>
        <taxon>Pentapetalae</taxon>
        <taxon>asterids</taxon>
        <taxon>campanulids</taxon>
        <taxon>Asterales</taxon>
        <taxon>Asteraceae</taxon>
        <taxon>Cichorioideae</taxon>
        <taxon>Cichorieae</taxon>
        <taxon>Lactucinae</taxon>
        <taxon>Lactuca</taxon>
    </lineage>
</organism>
<protein>
    <recommendedName>
        <fullName evidence="1">F-box domain-containing protein</fullName>
    </recommendedName>
</protein>
<dbReference type="AlphaFoldDB" id="A0A9R1UYH2"/>
<sequence>MGKRRSMLRKKKYDDACTEKKYDDACRTKKYDDACTEKKCDEVHSRITINSGVASWSDLPHDVLSLVMMQLGVVDFVAFSRVCKSWRSVALSNRNKFIVSRPPMSVSVYSEAKEKGFYYLKDIEGRILLRIILPYSAMRRWCVGVTCGYLIFYGEEPYDFWLVNPITRHELRFPGVPCGYSCCPGDTEPFLVFSPLISEWVLVVVTRCDCDLIWFCIAGKVGWRYVSFPFPPINDLHAFKGKIYTIHSASTSDEVKLCELKLYPEAELVLLETKNFPKPNFRYPGFVTSGENLYVIDRGSKKHPYNIHEIDLDQMIFVSREKKAEEYAFFLIEFISGSLPPHHGRYVVSDKNGKGGSFHAKIWYLFFDCLNVDLIHE</sequence>
<dbReference type="PANTHER" id="PTHR45463">
    <property type="entry name" value="OS09G0392200 PROTEIN"/>
    <property type="match status" value="1"/>
</dbReference>
<dbReference type="Pfam" id="PF00646">
    <property type="entry name" value="F-box"/>
    <property type="match status" value="1"/>
</dbReference>
<keyword evidence="3" id="KW-1185">Reference proteome</keyword>
<dbReference type="Pfam" id="PF03478">
    <property type="entry name" value="Beta-prop_KIB1-4"/>
    <property type="match status" value="1"/>
</dbReference>
<feature type="domain" description="F-box" evidence="1">
    <location>
        <begin position="53"/>
        <end position="101"/>
    </location>
</feature>
<gene>
    <name evidence="2" type="ORF">LSAT_V11C700380540</name>
</gene>
<evidence type="ECO:0000259" key="1">
    <source>
        <dbReference type="PROSITE" id="PS50181"/>
    </source>
</evidence>
<dbReference type="InterPro" id="IPR001810">
    <property type="entry name" value="F-box_dom"/>
</dbReference>
<dbReference type="CDD" id="cd09917">
    <property type="entry name" value="F-box_SF"/>
    <property type="match status" value="1"/>
</dbReference>
<dbReference type="InterPro" id="IPR005174">
    <property type="entry name" value="KIB1-4_b-propeller"/>
</dbReference>
<accession>A0A9R1UYH2</accession>
<reference evidence="2 3" key="1">
    <citation type="journal article" date="2017" name="Nat. Commun.">
        <title>Genome assembly with in vitro proximity ligation data and whole-genome triplication in lettuce.</title>
        <authorList>
            <person name="Reyes-Chin-Wo S."/>
            <person name="Wang Z."/>
            <person name="Yang X."/>
            <person name="Kozik A."/>
            <person name="Arikit S."/>
            <person name="Song C."/>
            <person name="Xia L."/>
            <person name="Froenicke L."/>
            <person name="Lavelle D.O."/>
            <person name="Truco M.J."/>
            <person name="Xia R."/>
            <person name="Zhu S."/>
            <person name="Xu C."/>
            <person name="Xu H."/>
            <person name="Xu X."/>
            <person name="Cox K."/>
            <person name="Korf I."/>
            <person name="Meyers B.C."/>
            <person name="Michelmore R.W."/>
        </authorList>
    </citation>
    <scope>NUCLEOTIDE SEQUENCE [LARGE SCALE GENOMIC DNA]</scope>
    <source>
        <strain evidence="3">cv. Salinas</strain>
        <tissue evidence="2">Seedlings</tissue>
    </source>
</reference>
<dbReference type="SMART" id="SM00256">
    <property type="entry name" value="FBOX"/>
    <property type="match status" value="1"/>
</dbReference>
<evidence type="ECO:0000313" key="3">
    <source>
        <dbReference type="Proteomes" id="UP000235145"/>
    </source>
</evidence>
<dbReference type="EMBL" id="NBSK02000007">
    <property type="protein sequence ID" value="KAJ0195026.1"/>
    <property type="molecule type" value="Genomic_DNA"/>
</dbReference>
<proteinExistence type="predicted"/>
<dbReference type="SUPFAM" id="SSF81383">
    <property type="entry name" value="F-box domain"/>
    <property type="match status" value="1"/>
</dbReference>
<dbReference type="Gramene" id="rna-gnl|WGS:NBSK|LSAT_7X98060_mrna">
    <property type="protein sequence ID" value="cds-PLY94285.1"/>
    <property type="gene ID" value="gene-LSAT_7X98060"/>
</dbReference>
<dbReference type="InterPro" id="IPR036047">
    <property type="entry name" value="F-box-like_dom_sf"/>
</dbReference>
<dbReference type="PANTHER" id="PTHR45463:SF8">
    <property type="entry name" value="OS09G0392200 PROTEIN"/>
    <property type="match status" value="1"/>
</dbReference>
<comment type="caution">
    <text evidence="2">The sequence shown here is derived from an EMBL/GenBank/DDBJ whole genome shotgun (WGS) entry which is preliminary data.</text>
</comment>